<dbReference type="Proteomes" id="UP000824890">
    <property type="component" value="Unassembled WGS sequence"/>
</dbReference>
<evidence type="ECO:0000313" key="1">
    <source>
        <dbReference type="EMBL" id="KAH0864346.1"/>
    </source>
</evidence>
<protein>
    <submittedName>
        <fullName evidence="1">Uncharacterized protein</fullName>
    </submittedName>
</protein>
<reference evidence="1 2" key="1">
    <citation type="submission" date="2021-05" db="EMBL/GenBank/DDBJ databases">
        <title>Genome Assembly of Synthetic Allotetraploid Brassica napus Reveals Homoeologous Exchanges between Subgenomes.</title>
        <authorList>
            <person name="Davis J.T."/>
        </authorList>
    </citation>
    <scope>NUCLEOTIDE SEQUENCE [LARGE SCALE GENOMIC DNA]</scope>
    <source>
        <strain evidence="2">cv. Da-Ae</strain>
        <tissue evidence="1">Seedling</tissue>
    </source>
</reference>
<evidence type="ECO:0000313" key="2">
    <source>
        <dbReference type="Proteomes" id="UP000824890"/>
    </source>
</evidence>
<accession>A0ABQ7Y848</accession>
<name>A0ABQ7Y848_BRANA</name>
<keyword evidence="2" id="KW-1185">Reference proteome</keyword>
<organism evidence="1 2">
    <name type="scientific">Brassica napus</name>
    <name type="common">Rape</name>
    <dbReference type="NCBI Taxonomy" id="3708"/>
    <lineage>
        <taxon>Eukaryota</taxon>
        <taxon>Viridiplantae</taxon>
        <taxon>Streptophyta</taxon>
        <taxon>Embryophyta</taxon>
        <taxon>Tracheophyta</taxon>
        <taxon>Spermatophyta</taxon>
        <taxon>Magnoliopsida</taxon>
        <taxon>eudicotyledons</taxon>
        <taxon>Gunneridae</taxon>
        <taxon>Pentapetalae</taxon>
        <taxon>rosids</taxon>
        <taxon>malvids</taxon>
        <taxon>Brassicales</taxon>
        <taxon>Brassicaceae</taxon>
        <taxon>Brassiceae</taxon>
        <taxon>Brassica</taxon>
    </lineage>
</organism>
<dbReference type="EMBL" id="JAGKQM010000018">
    <property type="protein sequence ID" value="KAH0864346.1"/>
    <property type="molecule type" value="Genomic_DNA"/>
</dbReference>
<proteinExistence type="predicted"/>
<comment type="caution">
    <text evidence="1">The sequence shown here is derived from an EMBL/GenBank/DDBJ whole genome shotgun (WGS) entry which is preliminary data.</text>
</comment>
<sequence length="101" mass="12074">MEINASKCFVIPLIENCQNQDDIDRWITVVVDRWWWKTGMSGGRGESGGRGRDGGAVVKERWQRKRRINEQVQFELYYMYVYTMDDSVWTRMKTTVDWPVF</sequence>
<gene>
    <name evidence="1" type="ORF">HID58_081557</name>
</gene>